<dbReference type="InterPro" id="IPR011989">
    <property type="entry name" value="ARM-like"/>
</dbReference>
<feature type="domain" description="tRNA (32-2'-O)-methyltransferase regulator THADA-like TPR repeats region" evidence="5">
    <location>
        <begin position="321"/>
        <end position="563"/>
    </location>
</feature>
<comment type="caution">
    <text evidence="7">The sequence shown here is derived from an EMBL/GenBank/DDBJ whole genome shotgun (WGS) entry which is preliminary data.</text>
</comment>
<dbReference type="InterPro" id="IPR019442">
    <property type="entry name" value="THADA/TRM732_DUF2428"/>
</dbReference>
<reference evidence="7" key="1">
    <citation type="journal article" date="2020" name="Stud. Mycol.">
        <title>101 Dothideomycetes genomes: a test case for predicting lifestyles and emergence of pathogens.</title>
        <authorList>
            <person name="Haridas S."/>
            <person name="Albert R."/>
            <person name="Binder M."/>
            <person name="Bloem J."/>
            <person name="Labutti K."/>
            <person name="Salamov A."/>
            <person name="Andreopoulos B."/>
            <person name="Baker S."/>
            <person name="Barry K."/>
            <person name="Bills G."/>
            <person name="Bluhm B."/>
            <person name="Cannon C."/>
            <person name="Castanera R."/>
            <person name="Culley D."/>
            <person name="Daum C."/>
            <person name="Ezra D."/>
            <person name="Gonzalez J."/>
            <person name="Henrissat B."/>
            <person name="Kuo A."/>
            <person name="Liang C."/>
            <person name="Lipzen A."/>
            <person name="Lutzoni F."/>
            <person name="Magnuson J."/>
            <person name="Mondo S."/>
            <person name="Nolan M."/>
            <person name="Ohm R."/>
            <person name="Pangilinan J."/>
            <person name="Park H.-J."/>
            <person name="Ramirez L."/>
            <person name="Alfaro M."/>
            <person name="Sun H."/>
            <person name="Tritt A."/>
            <person name="Yoshinaga Y."/>
            <person name="Zwiers L.-H."/>
            <person name="Turgeon B."/>
            <person name="Goodwin S."/>
            <person name="Spatafora J."/>
            <person name="Crous P."/>
            <person name="Grigoriev I."/>
        </authorList>
    </citation>
    <scope>NUCLEOTIDE SEQUENCE</scope>
    <source>
        <strain evidence="7">ATCC 74209</strain>
    </source>
</reference>
<dbReference type="Pfam" id="PF10350">
    <property type="entry name" value="DUF2428"/>
    <property type="match status" value="1"/>
</dbReference>
<feature type="domain" description="DUF2428" evidence="4">
    <location>
        <begin position="704"/>
        <end position="942"/>
    </location>
</feature>
<organism evidence="7 8">
    <name type="scientific">Delitschia confertaspora ATCC 74209</name>
    <dbReference type="NCBI Taxonomy" id="1513339"/>
    <lineage>
        <taxon>Eukaryota</taxon>
        <taxon>Fungi</taxon>
        <taxon>Dikarya</taxon>
        <taxon>Ascomycota</taxon>
        <taxon>Pezizomycotina</taxon>
        <taxon>Dothideomycetes</taxon>
        <taxon>Pleosporomycetidae</taxon>
        <taxon>Pleosporales</taxon>
        <taxon>Delitschiaceae</taxon>
        <taxon>Delitschia</taxon>
    </lineage>
</organism>
<dbReference type="PANTHER" id="PTHR14387:SF0">
    <property type="entry name" value="DUF2428 DOMAIN-CONTAINING PROTEIN"/>
    <property type="match status" value="1"/>
</dbReference>
<evidence type="ECO:0000259" key="4">
    <source>
        <dbReference type="Pfam" id="PF10350"/>
    </source>
</evidence>
<dbReference type="Pfam" id="PF25151">
    <property type="entry name" value="TPR_Trm732_C"/>
    <property type="match status" value="1"/>
</dbReference>
<dbReference type="InterPro" id="IPR056842">
    <property type="entry name" value="THADA-like_TPR_C"/>
</dbReference>
<accession>A0A9P4JPZ8</accession>
<gene>
    <name evidence="7" type="ORF">GQ43DRAFT_416442</name>
</gene>
<dbReference type="Pfam" id="PF26523">
    <property type="entry name" value="Trm732_C"/>
    <property type="match status" value="1"/>
</dbReference>
<dbReference type="EMBL" id="ML993989">
    <property type="protein sequence ID" value="KAF2201139.1"/>
    <property type="molecule type" value="Genomic_DNA"/>
</dbReference>
<proteinExistence type="inferred from homology"/>
<evidence type="ECO:0000256" key="1">
    <source>
        <dbReference type="ARBA" id="ARBA00010409"/>
    </source>
</evidence>
<keyword evidence="8" id="KW-1185">Reference proteome</keyword>
<dbReference type="SUPFAM" id="SSF48371">
    <property type="entry name" value="ARM repeat"/>
    <property type="match status" value="1"/>
</dbReference>
<dbReference type="InterPro" id="IPR016024">
    <property type="entry name" value="ARM-type_fold"/>
</dbReference>
<dbReference type="GO" id="GO:0005829">
    <property type="term" value="C:cytosol"/>
    <property type="evidence" value="ECO:0007669"/>
    <property type="project" value="TreeGrafter"/>
</dbReference>
<dbReference type="Pfam" id="PF25150">
    <property type="entry name" value="TPR_Trm732"/>
    <property type="match status" value="1"/>
</dbReference>
<keyword evidence="2" id="KW-0819">tRNA processing</keyword>
<evidence type="ECO:0000259" key="5">
    <source>
        <dbReference type="Pfam" id="PF25150"/>
    </source>
</evidence>
<evidence type="ECO:0000313" key="7">
    <source>
        <dbReference type="EMBL" id="KAF2201139.1"/>
    </source>
</evidence>
<dbReference type="Gene3D" id="1.25.10.10">
    <property type="entry name" value="Leucine-rich Repeat Variant"/>
    <property type="match status" value="1"/>
</dbReference>
<dbReference type="OrthoDB" id="73997at2759"/>
<dbReference type="GO" id="GO:0030488">
    <property type="term" value="P:tRNA methylation"/>
    <property type="evidence" value="ECO:0007669"/>
    <property type="project" value="TreeGrafter"/>
</dbReference>
<dbReference type="Proteomes" id="UP000799536">
    <property type="component" value="Unassembled WGS sequence"/>
</dbReference>
<dbReference type="PANTHER" id="PTHR14387">
    <property type="entry name" value="THADA/DEATH RECEPTOR INTERACTING PROTEIN"/>
    <property type="match status" value="1"/>
</dbReference>
<sequence>MDGVVFTSEIPIPENTLRKIQKDILQIVPKFAQLDKTHGVKSLRDVIDPLLETADVVDLSSSHRAAACNTICAVIEASRASGAQYVHDAVLEDGIWTRLFSIYMERSDNAKPKSMRQLLLLLSNLISREDTLYSARLRKQATVAFLDVICERQNRLKAKPALQGLAHFLSKGLLSLSGLIELHSGSLAEGSRPSSTLESVQSLLRRFLVWITHNDTVLSASHLIKDYFKQIRQSQLNFTSSSDVRSQGLPFWVKPVVDSLSRSLGKIQDFKSHVFPHCFQPQIQEYLSFLLYLGCGRHLGIGADLYASEDGYSTGLIALDEFKVLLAAIQTGKEMGIVRATDENEHNTIQISGKAILFPDILFGRVLSHPEGEIRLAGLSTLVHSAAITKPITKSTFGYLKQHLPHLHGDTDANFRGEVLSNTQRLFDRLRASTTTLAKPINPGGIKERLPFPPRRTHNKSNNTAPVESLHDSLQDHLEFITWYLRFMEAELRPTASYQRHTTALKSLLIVIKSGLDPDIPHHLLSKQAQGDLRWVYKLRVLNPGFIRSLLDLLLDPFDDVRNTAASILALGLETGGIDTDCLMPSKYARFLARAETSMLKTGRADQADGVARSYSVMFSQYTKYIRLSPNLRRGDEDAKVGIFERLVNQLEETILVAQENLSEAVNGRPVHGIFSALRYIIDQPGFYREITSLSAKDVARWKQLHHRIRQTFKTFWLCVQHVLCNDAPEGYVPEELEEEVSITTKEILSYSWRGLKEASVLLKTIISAAPMGTSDTSMFSITEFEILGELCFTQLAELRHRGAFSTVSQTFATFCRRCMSVPDEHIQALPLKWYQETLLCIQDKATAITRRSAGIPSLMAAIISADPDPKSQLFSQAMCDLFAIASLEAEDSNIQDSRLPQVHALNCIKDIFTTSRLSVGSEAYLSESLDLAARTLNSKIWPIRNCSLMLFKALIERLVGSGEVQLDWKDQQRIKTSRFSYDNYPNLVQILSDILDRKNLAQKETQNGLGVTSAIEVQTTEGVFPALQILQQAPPPETHRSTIRDSVLSLTESPHWHLRDMAARTLASLLYPSEHREAILILLGSTERGQNMQHGVLLCLKYIFRLLFQQSEGIVSDYDLEELLVALFGKSRFFCASGQCPLISSAYLDIVNLCGRNILFGRYSSSLNIWKKLVERLEENLVAMDRRPNNALLDKSIAESVVLINLTTEGTSEEWPQHSEHNLTRAFLLTLAKEDSDTCCETLDLVSTVLRAPSCAVPVSKSHLFSCLDCVVANTDNEAIKSAAQFGMAEALSDEGLRSQHLSGLEEESMTKLLDHLEYQSMHGPPTQVQTALRLQGYILDALYQKGRQTDAKYLKRVSFFIKLLRKALDDRNPFDMRYAAVLSLSGIDCILKAKPSPSMSPLILGFSLVLYDMLNDDDDEIREAAAPIATKLMVSQGYYKTAKNTAPTLTTQHLVKFMTKSFSNSSSLFKESLRRLTDTPFSSSMFKHPVKALLAAKSKEDTALFIQEKQNLFKDDTLEAVTWCHIAKSFSPNAVNPKLLESLAFWVMDGIATLKETAQSETDGALGWTSKADIFALGMRVICAVDILLKWLPAFQREVEVKGWQVRKALREFADVGEKAEVSKLWLDRVEGILAESVMNEMGRVVKRIGGTV</sequence>
<feature type="region of interest" description="Disordered" evidence="3">
    <location>
        <begin position="443"/>
        <end position="468"/>
    </location>
</feature>
<name>A0A9P4JPZ8_9PLEO</name>
<feature type="domain" description="tRNA (32-2'-O)-methyltransferase regulator THADA-like C-terminal TPR repeats region" evidence="6">
    <location>
        <begin position="945"/>
        <end position="1104"/>
    </location>
</feature>
<evidence type="ECO:0000256" key="2">
    <source>
        <dbReference type="ARBA" id="ARBA00022694"/>
    </source>
</evidence>
<dbReference type="InterPro" id="IPR056843">
    <property type="entry name" value="THADA-like_TPR"/>
</dbReference>
<evidence type="ECO:0000313" key="8">
    <source>
        <dbReference type="Proteomes" id="UP000799536"/>
    </source>
</evidence>
<comment type="similarity">
    <text evidence="1">Belongs to the THADA family.</text>
</comment>
<evidence type="ECO:0000259" key="6">
    <source>
        <dbReference type="Pfam" id="PF25151"/>
    </source>
</evidence>
<dbReference type="InterPro" id="IPR051954">
    <property type="entry name" value="tRNA_methyltransferase_THADA"/>
</dbReference>
<evidence type="ECO:0000256" key="3">
    <source>
        <dbReference type="SAM" id="MobiDB-lite"/>
    </source>
</evidence>
<protein>
    <submittedName>
        <fullName evidence="7">HEAT repeat protein-like protein</fullName>
    </submittedName>
</protein>